<dbReference type="InterPro" id="IPR038461">
    <property type="entry name" value="Schlafen_AlbA_2_dom_sf"/>
</dbReference>
<dbReference type="AlphaFoldDB" id="A0A2T0TXF1"/>
<dbReference type="RefSeq" id="WP_106294418.1">
    <property type="nucleotide sequence ID" value="NZ_PVTH01000009.1"/>
</dbReference>
<dbReference type="InterPro" id="IPR007421">
    <property type="entry name" value="Schlafen_AlbA_2_dom"/>
</dbReference>
<dbReference type="Pfam" id="PF04326">
    <property type="entry name" value="SLFN_AlbA_2"/>
    <property type="match status" value="1"/>
</dbReference>
<reference evidence="2 3" key="1">
    <citation type="submission" date="2018-03" db="EMBL/GenBank/DDBJ databases">
        <title>Genomic Encyclopedia of Type Strains, Phase III (KMG-III): the genomes of soil and plant-associated and newly described type strains.</title>
        <authorList>
            <person name="Whitman W."/>
        </authorList>
    </citation>
    <scope>NUCLEOTIDE SEQUENCE [LARGE SCALE GENOMIC DNA]</scope>
    <source>
        <strain evidence="2 3">CGMCC 1.9313</strain>
    </source>
</reference>
<dbReference type="Proteomes" id="UP000238034">
    <property type="component" value="Unassembled WGS sequence"/>
</dbReference>
<evidence type="ECO:0000259" key="1">
    <source>
        <dbReference type="Pfam" id="PF04326"/>
    </source>
</evidence>
<gene>
    <name evidence="2" type="ORF">B0I27_10990</name>
</gene>
<evidence type="ECO:0000313" key="2">
    <source>
        <dbReference type="EMBL" id="PRY50367.1"/>
    </source>
</evidence>
<proteinExistence type="predicted"/>
<dbReference type="PANTHER" id="PTHR30595:SF6">
    <property type="entry name" value="SCHLAFEN ALBA-2 DOMAIN-CONTAINING PROTEIN"/>
    <property type="match status" value="1"/>
</dbReference>
<evidence type="ECO:0000313" key="3">
    <source>
        <dbReference type="Proteomes" id="UP000238034"/>
    </source>
</evidence>
<dbReference type="OrthoDB" id="9810282at2"/>
<keyword evidence="2" id="KW-0238">DNA-binding</keyword>
<feature type="domain" description="Schlafen AlbA-2" evidence="1">
    <location>
        <begin position="17"/>
        <end position="129"/>
    </location>
</feature>
<comment type="caution">
    <text evidence="2">The sequence shown here is derived from an EMBL/GenBank/DDBJ whole genome shotgun (WGS) entry which is preliminary data.</text>
</comment>
<accession>A0A2T0TXF1</accession>
<dbReference type="EMBL" id="PVTH01000009">
    <property type="protein sequence ID" value="PRY50367.1"/>
    <property type="molecule type" value="Genomic_DNA"/>
</dbReference>
<organism evidence="2 3">
    <name type="scientific">Arcticibacter pallidicorallinus</name>
    <dbReference type="NCBI Taxonomy" id="1259464"/>
    <lineage>
        <taxon>Bacteria</taxon>
        <taxon>Pseudomonadati</taxon>
        <taxon>Bacteroidota</taxon>
        <taxon>Sphingobacteriia</taxon>
        <taxon>Sphingobacteriales</taxon>
        <taxon>Sphingobacteriaceae</taxon>
        <taxon>Arcticibacter</taxon>
    </lineage>
</organism>
<protein>
    <submittedName>
        <fullName evidence="2">Putative DNA-binding protein</fullName>
    </submittedName>
</protein>
<keyword evidence="3" id="KW-1185">Reference proteome</keyword>
<dbReference type="GO" id="GO:0003677">
    <property type="term" value="F:DNA binding"/>
    <property type="evidence" value="ECO:0007669"/>
    <property type="project" value="UniProtKB-KW"/>
</dbReference>
<dbReference type="PANTHER" id="PTHR30595">
    <property type="entry name" value="GLPR-RELATED TRANSCRIPTIONAL REPRESSOR"/>
    <property type="match status" value="1"/>
</dbReference>
<sequence length="213" mass="24189">MNRLRPQNIKQMIFGGENMLVDFKKTITSCSKISKTLVAFANNKGGKLLIGVADNGTIKGVRSEEEEKYMLTKAATYFCRPMVEVGFEEVYVDNKLVLVADVKESDTKPHYSLGDDKKWWVYVRVKDKSLLASKIVVDVLKASQGEAGVLIEYSEKERTLLQYLDENERISARDSSKLLNLPRRRTQRLLVTLVLSGIIKLHTTDTEEYYTAS</sequence>
<dbReference type="Gene3D" id="3.30.950.30">
    <property type="entry name" value="Schlafen, AAA domain"/>
    <property type="match status" value="1"/>
</dbReference>
<name>A0A2T0TXF1_9SPHI</name>